<dbReference type="Proteomes" id="UP001524318">
    <property type="component" value="Unassembled WGS sequence"/>
</dbReference>
<protein>
    <submittedName>
        <fullName evidence="1">Uncharacterized protein</fullName>
    </submittedName>
</protein>
<comment type="caution">
    <text evidence="1">The sequence shown here is derived from an EMBL/GenBank/DDBJ whole genome shotgun (WGS) entry which is preliminary data.</text>
</comment>
<organism evidence="1 2">
    <name type="scientific">Pseudarthrobacter humi</name>
    <dbReference type="NCBI Taxonomy" id="2952523"/>
    <lineage>
        <taxon>Bacteria</taxon>
        <taxon>Bacillati</taxon>
        <taxon>Actinomycetota</taxon>
        <taxon>Actinomycetes</taxon>
        <taxon>Micrococcales</taxon>
        <taxon>Micrococcaceae</taxon>
        <taxon>Pseudarthrobacter</taxon>
    </lineage>
</organism>
<accession>A0ABT1LI38</accession>
<gene>
    <name evidence="1" type="ORF">NFC73_00065</name>
</gene>
<dbReference type="Gene3D" id="3.30.565.10">
    <property type="entry name" value="Histidine kinase-like ATPase, C-terminal domain"/>
    <property type="match status" value="1"/>
</dbReference>
<name>A0ABT1LI38_9MICC</name>
<proteinExistence type="predicted"/>
<evidence type="ECO:0000313" key="2">
    <source>
        <dbReference type="Proteomes" id="UP001524318"/>
    </source>
</evidence>
<evidence type="ECO:0000313" key="1">
    <source>
        <dbReference type="EMBL" id="MCP8998135.1"/>
    </source>
</evidence>
<reference evidence="1 2" key="1">
    <citation type="submission" date="2022-06" db="EMBL/GenBank/DDBJ databases">
        <title>Pseudarthrobacter sp. strain RMG13 Genome sequencing and assembly.</title>
        <authorList>
            <person name="Kim I."/>
        </authorList>
    </citation>
    <scope>NUCLEOTIDE SEQUENCE [LARGE SCALE GENOMIC DNA]</scope>
    <source>
        <strain evidence="1 2">RMG13</strain>
    </source>
</reference>
<dbReference type="RefSeq" id="WP_254746545.1">
    <property type="nucleotide sequence ID" value="NZ_JANCLV010000001.1"/>
</dbReference>
<sequence>MLDQSCRKPTSAALLSRAGQEILTNTFRHSRASEVTVRLEAVDHGIRLTITTKASASTGTGCA</sequence>
<keyword evidence="2" id="KW-1185">Reference proteome</keyword>
<dbReference type="InterPro" id="IPR036890">
    <property type="entry name" value="HATPase_C_sf"/>
</dbReference>
<dbReference type="EMBL" id="JANCLV010000001">
    <property type="protein sequence ID" value="MCP8998135.1"/>
    <property type="molecule type" value="Genomic_DNA"/>
</dbReference>